<keyword evidence="1" id="KW-0812">Transmembrane</keyword>
<accession>A0A0F9FWP3</accession>
<name>A0A0F9FWP3_9ZZZZ</name>
<comment type="caution">
    <text evidence="2">The sequence shown here is derived from an EMBL/GenBank/DDBJ whole genome shotgun (WGS) entry which is preliminary data.</text>
</comment>
<keyword evidence="1" id="KW-0472">Membrane</keyword>
<evidence type="ECO:0000313" key="2">
    <source>
        <dbReference type="EMBL" id="KKL90819.1"/>
    </source>
</evidence>
<proteinExistence type="predicted"/>
<feature type="transmembrane region" description="Helical" evidence="1">
    <location>
        <begin position="6"/>
        <end position="39"/>
    </location>
</feature>
<sequence length="44" mass="5016">MIIKLIVFIWWFTVMVAAVIEGEYLAAVLLAAAIWIVLIPRRTT</sequence>
<organism evidence="2">
    <name type="scientific">marine sediment metagenome</name>
    <dbReference type="NCBI Taxonomy" id="412755"/>
    <lineage>
        <taxon>unclassified sequences</taxon>
        <taxon>metagenomes</taxon>
        <taxon>ecological metagenomes</taxon>
    </lineage>
</organism>
<protein>
    <submittedName>
        <fullName evidence="2">Uncharacterized protein</fullName>
    </submittedName>
</protein>
<keyword evidence="1" id="KW-1133">Transmembrane helix</keyword>
<reference evidence="2" key="1">
    <citation type="journal article" date="2015" name="Nature">
        <title>Complex archaea that bridge the gap between prokaryotes and eukaryotes.</title>
        <authorList>
            <person name="Spang A."/>
            <person name="Saw J.H."/>
            <person name="Jorgensen S.L."/>
            <person name="Zaremba-Niedzwiedzka K."/>
            <person name="Martijn J."/>
            <person name="Lind A.E."/>
            <person name="van Eijk R."/>
            <person name="Schleper C."/>
            <person name="Guy L."/>
            <person name="Ettema T.J."/>
        </authorList>
    </citation>
    <scope>NUCLEOTIDE SEQUENCE</scope>
</reference>
<dbReference type="EMBL" id="LAZR01019906">
    <property type="protein sequence ID" value="KKL90819.1"/>
    <property type="molecule type" value="Genomic_DNA"/>
</dbReference>
<gene>
    <name evidence="2" type="ORF">LCGC14_1900840</name>
</gene>
<evidence type="ECO:0000256" key="1">
    <source>
        <dbReference type="SAM" id="Phobius"/>
    </source>
</evidence>
<dbReference type="AlphaFoldDB" id="A0A0F9FWP3"/>